<dbReference type="Gene3D" id="3.30.200.20">
    <property type="entry name" value="Phosphorylase Kinase, domain 1"/>
    <property type="match status" value="1"/>
</dbReference>
<gene>
    <name evidence="12" type="ORF">Fot_05810</name>
</gene>
<dbReference type="Gene3D" id="1.10.510.10">
    <property type="entry name" value="Transferase(Phosphotransferase) domain 1"/>
    <property type="match status" value="1"/>
</dbReference>
<keyword evidence="6" id="KW-1133">Transmembrane helix</keyword>
<dbReference type="SUPFAM" id="SSF52058">
    <property type="entry name" value="L domain-like"/>
    <property type="match status" value="1"/>
</dbReference>
<keyword evidence="4 10" id="KW-0732">Signal</keyword>
<accession>A0ABD1WR67</accession>
<evidence type="ECO:0000256" key="1">
    <source>
        <dbReference type="ARBA" id="ARBA00004167"/>
    </source>
</evidence>
<dbReference type="InterPro" id="IPR008271">
    <property type="entry name" value="Ser/Thr_kinase_AS"/>
</dbReference>
<keyword evidence="7" id="KW-0472">Membrane</keyword>
<evidence type="ECO:0000256" key="3">
    <source>
        <dbReference type="ARBA" id="ARBA00022692"/>
    </source>
</evidence>
<dbReference type="Pfam" id="PF00069">
    <property type="entry name" value="Pkinase"/>
    <property type="match status" value="1"/>
</dbReference>
<sequence>MASTPSKFHLFLFFLFTLILLVQSKLSLDSSDHEAILLIQKDLGIHSQRRSPCNSAGIFCEWRFTNNSYVLKVTRLVFESQNLKERISPAIGKLSELKELSLPNNKISGEIPTEIVNCQKLEILNLGKNQFSGEVPEGLSSLIRLRVLDISSNKFSGNLRFLKYFPNLEKLSLADNLFAGKVPSSLRSFRNLRFMNISGNSLLEGPLPVMNQLEYLSSGLIDQENVPKRYSFAENLPAEIKPRQWHLIQFILFLIRGRKKETSLAIFSQMIKNPEDLAFLEKEDGLNGLNIIGRGGCGEVYKATLPGTNGKEIAIKKIIQPPRDAEELAEEDSKLLNKKMRQIRSEIQTVGQIRHRNLLPLLAHLPRPDCHYLVYEYMKNGSLQDVLQAVSEGRRELDWLARYNIALGVAAGLEYLHMNHTPRIIHRDLKPANVLLDDEMEARIADFGLAKAVPEANTHVTTSNVAGTVGYIAPEYYQTFKFTEKCDIYSFGVLLGVLTMGKFPSDNFFQHTDEMNLVKWMRNVMTSDDPKRAIDPGLLGNGYEEQILLVLKIACFAPWIIRKRGQTVRKLDANDLTASIDISVLQERLTNMINLATTFDEEEFIPPECNLSDSDNEVDDYSFLYDTNAREHVAEGLNAYPTIELEAEELRSNDVGITFNKLQELESNSKLQTLNSLP</sequence>
<proteinExistence type="predicted"/>
<feature type="domain" description="Protein kinase" evidence="11">
    <location>
        <begin position="286"/>
        <end position="643"/>
    </location>
</feature>
<feature type="chain" id="PRO_5044869724" evidence="10">
    <location>
        <begin position="25"/>
        <end position="678"/>
    </location>
</feature>
<dbReference type="InterPro" id="IPR001611">
    <property type="entry name" value="Leu-rich_rpt"/>
</dbReference>
<comment type="caution">
    <text evidence="12">The sequence shown here is derived from an EMBL/GenBank/DDBJ whole genome shotgun (WGS) entry which is preliminary data.</text>
</comment>
<protein>
    <submittedName>
        <fullName evidence="12">Leucine-rich repeat receptor-like serine/threonine/tyrosine-protein kinase SOBIR1</fullName>
    </submittedName>
</protein>
<dbReference type="Pfam" id="PF13855">
    <property type="entry name" value="LRR_8"/>
    <property type="match status" value="1"/>
</dbReference>
<evidence type="ECO:0000256" key="6">
    <source>
        <dbReference type="ARBA" id="ARBA00022989"/>
    </source>
</evidence>
<dbReference type="EMBL" id="JBFOLJ010000002">
    <property type="protein sequence ID" value="KAL2552191.1"/>
    <property type="molecule type" value="Genomic_DNA"/>
</dbReference>
<reference evidence="13" key="1">
    <citation type="submission" date="2024-07" db="EMBL/GenBank/DDBJ databases">
        <title>Two chromosome-level genome assemblies of Korean endemic species Abeliophyllum distichum and Forsythia ovata (Oleaceae).</title>
        <authorList>
            <person name="Jang H."/>
        </authorList>
    </citation>
    <scope>NUCLEOTIDE SEQUENCE [LARGE SCALE GENOMIC DNA]</scope>
</reference>
<dbReference type="Proteomes" id="UP001604277">
    <property type="component" value="Unassembled WGS sequence"/>
</dbReference>
<dbReference type="PROSITE" id="PS00108">
    <property type="entry name" value="PROTEIN_KINASE_ST"/>
    <property type="match status" value="1"/>
</dbReference>
<dbReference type="SMART" id="SM00220">
    <property type="entry name" value="S_TKc"/>
    <property type="match status" value="1"/>
</dbReference>
<dbReference type="SUPFAM" id="SSF56112">
    <property type="entry name" value="Protein kinase-like (PK-like)"/>
    <property type="match status" value="1"/>
</dbReference>
<evidence type="ECO:0000256" key="5">
    <source>
        <dbReference type="ARBA" id="ARBA00022737"/>
    </source>
</evidence>
<comment type="subcellular location">
    <subcellularLocation>
        <location evidence="1">Membrane</location>
        <topology evidence="1">Single-pass membrane protein</topology>
    </subcellularLocation>
</comment>
<dbReference type="PROSITE" id="PS50011">
    <property type="entry name" value="PROTEIN_KINASE_DOM"/>
    <property type="match status" value="1"/>
</dbReference>
<dbReference type="PANTHER" id="PTHR48056">
    <property type="entry name" value="LRR RECEPTOR-LIKE SERINE/THREONINE-PROTEIN KINASE-RELATED"/>
    <property type="match status" value="1"/>
</dbReference>
<evidence type="ECO:0000313" key="12">
    <source>
        <dbReference type="EMBL" id="KAL2552191.1"/>
    </source>
</evidence>
<evidence type="ECO:0000256" key="10">
    <source>
        <dbReference type="SAM" id="SignalP"/>
    </source>
</evidence>
<dbReference type="InterPro" id="IPR011009">
    <property type="entry name" value="Kinase-like_dom_sf"/>
</dbReference>
<evidence type="ECO:0000256" key="2">
    <source>
        <dbReference type="ARBA" id="ARBA00022614"/>
    </source>
</evidence>
<evidence type="ECO:0000256" key="8">
    <source>
        <dbReference type="ARBA" id="ARBA00023170"/>
    </source>
</evidence>
<dbReference type="GO" id="GO:0016020">
    <property type="term" value="C:membrane"/>
    <property type="evidence" value="ECO:0007669"/>
    <property type="project" value="UniProtKB-SubCell"/>
</dbReference>
<keyword evidence="3" id="KW-0812">Transmembrane</keyword>
<evidence type="ECO:0000259" key="11">
    <source>
        <dbReference type="PROSITE" id="PS50011"/>
    </source>
</evidence>
<evidence type="ECO:0000256" key="9">
    <source>
        <dbReference type="ARBA" id="ARBA00023180"/>
    </source>
</evidence>
<evidence type="ECO:0000256" key="4">
    <source>
        <dbReference type="ARBA" id="ARBA00022729"/>
    </source>
</evidence>
<dbReference type="AlphaFoldDB" id="A0ABD1WR67"/>
<dbReference type="Gene3D" id="3.80.10.10">
    <property type="entry name" value="Ribonuclease Inhibitor"/>
    <property type="match status" value="2"/>
</dbReference>
<dbReference type="FunFam" id="3.80.10.10:FF:000041">
    <property type="entry name" value="LRR receptor-like serine/threonine-protein kinase ERECTA"/>
    <property type="match status" value="1"/>
</dbReference>
<evidence type="ECO:0000256" key="7">
    <source>
        <dbReference type="ARBA" id="ARBA00023136"/>
    </source>
</evidence>
<keyword evidence="9" id="KW-0325">Glycoprotein</keyword>
<keyword evidence="5" id="KW-0677">Repeat</keyword>
<keyword evidence="13" id="KW-1185">Reference proteome</keyword>
<dbReference type="InterPro" id="IPR032675">
    <property type="entry name" value="LRR_dom_sf"/>
</dbReference>
<keyword evidence="8" id="KW-0675">Receptor</keyword>
<feature type="signal peptide" evidence="10">
    <location>
        <begin position="1"/>
        <end position="24"/>
    </location>
</feature>
<dbReference type="FunFam" id="1.10.510.10:FF:000479">
    <property type="entry name" value="Leucine-rich repeat receptor-like protein kinase"/>
    <property type="match status" value="1"/>
</dbReference>
<organism evidence="12 13">
    <name type="scientific">Forsythia ovata</name>
    <dbReference type="NCBI Taxonomy" id="205694"/>
    <lineage>
        <taxon>Eukaryota</taxon>
        <taxon>Viridiplantae</taxon>
        <taxon>Streptophyta</taxon>
        <taxon>Embryophyta</taxon>
        <taxon>Tracheophyta</taxon>
        <taxon>Spermatophyta</taxon>
        <taxon>Magnoliopsida</taxon>
        <taxon>eudicotyledons</taxon>
        <taxon>Gunneridae</taxon>
        <taxon>Pentapetalae</taxon>
        <taxon>asterids</taxon>
        <taxon>lamiids</taxon>
        <taxon>Lamiales</taxon>
        <taxon>Oleaceae</taxon>
        <taxon>Forsythieae</taxon>
        <taxon>Forsythia</taxon>
    </lineage>
</organism>
<dbReference type="InterPro" id="IPR000719">
    <property type="entry name" value="Prot_kinase_dom"/>
</dbReference>
<evidence type="ECO:0000313" key="13">
    <source>
        <dbReference type="Proteomes" id="UP001604277"/>
    </source>
</evidence>
<dbReference type="InterPro" id="IPR050647">
    <property type="entry name" value="Plant_LRR-RLKs"/>
</dbReference>
<dbReference type="PANTHER" id="PTHR48056:SF75">
    <property type="entry name" value="LEUCINE-RICH REPEAT RECEPTOR-LIKE SERINE_THREONINE_TYROSINE-PROTEIN KINASE SOBIR1"/>
    <property type="match status" value="1"/>
</dbReference>
<name>A0ABD1WR67_9LAMI</name>
<keyword evidence="2" id="KW-0433">Leucine-rich repeat</keyword>